<evidence type="ECO:0000256" key="2">
    <source>
        <dbReference type="ARBA" id="ARBA00004892"/>
    </source>
</evidence>
<dbReference type="RefSeq" id="WP_118126359.1">
    <property type="nucleotide sequence ID" value="NZ_DAWDOM010000040.1"/>
</dbReference>
<dbReference type="InterPro" id="IPR003766">
    <property type="entry name" value="Uronate_isomerase"/>
</dbReference>
<dbReference type="AlphaFoldDB" id="A0A414PY32"/>
<comment type="caution">
    <text evidence="8">The sequence shown here is derived from an EMBL/GenBank/DDBJ whole genome shotgun (WGS) entry which is preliminary data.</text>
</comment>
<dbReference type="EC" id="5.3.1.12" evidence="4 7"/>
<dbReference type="GO" id="GO:0008880">
    <property type="term" value="F:glucuronate isomerase activity"/>
    <property type="evidence" value="ECO:0007669"/>
    <property type="project" value="UniProtKB-UniRule"/>
</dbReference>
<evidence type="ECO:0000313" key="8">
    <source>
        <dbReference type="EMBL" id="RHF73495.1"/>
    </source>
</evidence>
<protein>
    <recommendedName>
        <fullName evidence="5 7">Uronate isomerase</fullName>
        <ecNumber evidence="4 7">5.3.1.12</ecNumber>
    </recommendedName>
    <alternativeName>
        <fullName evidence="7">Glucuronate isomerase</fullName>
    </alternativeName>
    <alternativeName>
        <fullName evidence="7">Uronic isomerase</fullName>
    </alternativeName>
</protein>
<comment type="catalytic activity">
    <reaction evidence="7">
        <text>aldehydo-D-galacturonate = keto-D-tagaturonate</text>
        <dbReference type="Rhea" id="RHEA:27702"/>
        <dbReference type="ChEBI" id="CHEBI:12952"/>
        <dbReference type="ChEBI" id="CHEBI:17886"/>
    </reaction>
</comment>
<reference evidence="8 9" key="1">
    <citation type="submission" date="2018-08" db="EMBL/GenBank/DDBJ databases">
        <title>A genome reference for cultivated species of the human gut microbiota.</title>
        <authorList>
            <person name="Zou Y."/>
            <person name="Xue W."/>
            <person name="Luo G."/>
        </authorList>
    </citation>
    <scope>NUCLEOTIDE SEQUENCE [LARGE SCALE GENOMIC DNA]</scope>
    <source>
        <strain evidence="8 9">AM25-1</strain>
    </source>
</reference>
<dbReference type="SUPFAM" id="SSF51556">
    <property type="entry name" value="Metallo-dependent hydrolases"/>
    <property type="match status" value="1"/>
</dbReference>
<dbReference type="EMBL" id="QRHL01000004">
    <property type="protein sequence ID" value="RHF73495.1"/>
    <property type="molecule type" value="Genomic_DNA"/>
</dbReference>
<evidence type="ECO:0000256" key="5">
    <source>
        <dbReference type="ARBA" id="ARBA00020555"/>
    </source>
</evidence>
<name>A0A414PY32_FUSMR</name>
<evidence type="ECO:0000256" key="3">
    <source>
        <dbReference type="ARBA" id="ARBA00008397"/>
    </source>
</evidence>
<dbReference type="Proteomes" id="UP000284676">
    <property type="component" value="Unassembled WGS sequence"/>
</dbReference>
<dbReference type="InterPro" id="IPR032466">
    <property type="entry name" value="Metal_Hydrolase"/>
</dbReference>
<sequence>MIIFMNEDFLLKNEVSKKLYHEYAKDMPIFDYHCHLNPKEIAENKGYDNLTQIWLYGDHYKWRAMRSNGIDEKYITGDASDYEKFLAFVETIEYCFGNPLYHWSHLELKRFFGIDEVINRKNAEVIWNKANELLRTPEFTTKNLIKRANVTALCTTDDPIDSLEYHLEIAQDKEFGVKVLPTYRPDKAMGIEKTGYVEYVGKLAEVSGIAINSFRTFVEALKERVKFFVERSCLVTDLSLEEPFFKIVNEEEIERIFQKALTGAELTAEEREAYKTMLFVELGREYKKYDLGMQIHMGALRNNNSRMFDKLGADIGMDSIADNNYAKSLSSLLNELEKTGELPKTILYCLNPKDNEVLGTMIGNFQCGEMPGKMQFGSGWWFLDQKDGMIKQMTALANLGLLRRFVGMLTDSRSFISYTRHEYFRRIMCNLIGTWVEEGEVPFDEEILKAMVQEICYLNAKNYFKLEI</sequence>
<evidence type="ECO:0000256" key="4">
    <source>
        <dbReference type="ARBA" id="ARBA00012546"/>
    </source>
</evidence>
<dbReference type="PANTHER" id="PTHR30068">
    <property type="entry name" value="URONATE ISOMERASE"/>
    <property type="match status" value="1"/>
</dbReference>
<proteinExistence type="inferred from homology"/>
<comment type="pathway">
    <text evidence="2 7">Carbohydrate metabolism; pentose and glucuronate interconversion.</text>
</comment>
<dbReference type="Gene3D" id="1.10.2020.10">
    <property type="entry name" value="uronate isomerase, domain 2, chain A"/>
    <property type="match status" value="1"/>
</dbReference>
<dbReference type="Gene3D" id="3.20.20.140">
    <property type="entry name" value="Metal-dependent hydrolases"/>
    <property type="match status" value="1"/>
</dbReference>
<dbReference type="PANTHER" id="PTHR30068:SF4">
    <property type="entry name" value="URONATE ISOMERASE"/>
    <property type="match status" value="1"/>
</dbReference>
<comment type="similarity">
    <text evidence="3 7">Belongs to the metallo-dependent hydrolases superfamily. Uronate isomerase family.</text>
</comment>
<organism evidence="8 9">
    <name type="scientific">Fusobacterium mortiferum</name>
    <dbReference type="NCBI Taxonomy" id="850"/>
    <lineage>
        <taxon>Bacteria</taxon>
        <taxon>Fusobacteriati</taxon>
        <taxon>Fusobacteriota</taxon>
        <taxon>Fusobacteriia</taxon>
        <taxon>Fusobacteriales</taxon>
        <taxon>Fusobacteriaceae</taxon>
        <taxon>Fusobacterium</taxon>
    </lineage>
</organism>
<dbReference type="UniPathway" id="UPA00246"/>
<evidence type="ECO:0000256" key="1">
    <source>
        <dbReference type="ARBA" id="ARBA00001165"/>
    </source>
</evidence>
<dbReference type="GO" id="GO:0019698">
    <property type="term" value="P:D-galacturonate catabolic process"/>
    <property type="evidence" value="ECO:0007669"/>
    <property type="project" value="TreeGrafter"/>
</dbReference>
<evidence type="ECO:0000256" key="7">
    <source>
        <dbReference type="HAMAP-Rule" id="MF_00675"/>
    </source>
</evidence>
<keyword evidence="6 7" id="KW-0413">Isomerase</keyword>
<dbReference type="HAMAP" id="MF_00675">
    <property type="entry name" value="UxaC"/>
    <property type="match status" value="1"/>
</dbReference>
<dbReference type="NCBIfam" id="NF002794">
    <property type="entry name" value="PRK02925.1"/>
    <property type="match status" value="1"/>
</dbReference>
<comment type="catalytic activity">
    <reaction evidence="1 7">
        <text>D-glucuronate = D-fructuronate</text>
        <dbReference type="Rhea" id="RHEA:13049"/>
        <dbReference type="ChEBI" id="CHEBI:58720"/>
        <dbReference type="ChEBI" id="CHEBI:59863"/>
        <dbReference type="EC" id="5.3.1.12"/>
    </reaction>
</comment>
<dbReference type="Pfam" id="PF02614">
    <property type="entry name" value="UxaC"/>
    <property type="match status" value="1"/>
</dbReference>
<dbReference type="GO" id="GO:0042840">
    <property type="term" value="P:D-glucuronate catabolic process"/>
    <property type="evidence" value="ECO:0007669"/>
    <property type="project" value="TreeGrafter"/>
</dbReference>
<evidence type="ECO:0000313" key="9">
    <source>
        <dbReference type="Proteomes" id="UP000284676"/>
    </source>
</evidence>
<gene>
    <name evidence="7" type="primary">uxaC</name>
    <name evidence="8" type="ORF">DW663_04305</name>
</gene>
<evidence type="ECO:0000256" key="6">
    <source>
        <dbReference type="ARBA" id="ARBA00023235"/>
    </source>
</evidence>
<accession>A0A414PY32</accession>